<reference evidence="1" key="1">
    <citation type="submission" date="2021-06" db="EMBL/GenBank/DDBJ databases">
        <authorList>
            <person name="Kallberg Y."/>
            <person name="Tangrot J."/>
            <person name="Rosling A."/>
        </authorList>
    </citation>
    <scope>NUCLEOTIDE SEQUENCE</scope>
    <source>
        <strain evidence="1">IN212</strain>
    </source>
</reference>
<gene>
    <name evidence="1" type="ORF">RFULGI_LOCUS15712</name>
</gene>
<evidence type="ECO:0000313" key="1">
    <source>
        <dbReference type="EMBL" id="CAG8779779.1"/>
    </source>
</evidence>
<evidence type="ECO:0000313" key="2">
    <source>
        <dbReference type="Proteomes" id="UP000789396"/>
    </source>
</evidence>
<accession>A0A9N9JFI3</accession>
<name>A0A9N9JFI3_9GLOM</name>
<comment type="caution">
    <text evidence="1">The sequence shown here is derived from an EMBL/GenBank/DDBJ whole genome shotgun (WGS) entry which is preliminary data.</text>
</comment>
<sequence>EETICVITSINFKVFQEKKKSCVDAINMRQPTQKLSQRSQRNICKPVQRNVLKPSQGNILKPSQESDHKL</sequence>
<keyword evidence="2" id="KW-1185">Reference proteome</keyword>
<feature type="non-terminal residue" evidence="1">
    <location>
        <position position="70"/>
    </location>
</feature>
<dbReference type="Proteomes" id="UP000789396">
    <property type="component" value="Unassembled WGS sequence"/>
</dbReference>
<dbReference type="EMBL" id="CAJVPZ010051896">
    <property type="protein sequence ID" value="CAG8779779.1"/>
    <property type="molecule type" value="Genomic_DNA"/>
</dbReference>
<proteinExistence type="predicted"/>
<organism evidence="1 2">
    <name type="scientific">Racocetra fulgida</name>
    <dbReference type="NCBI Taxonomy" id="60492"/>
    <lineage>
        <taxon>Eukaryota</taxon>
        <taxon>Fungi</taxon>
        <taxon>Fungi incertae sedis</taxon>
        <taxon>Mucoromycota</taxon>
        <taxon>Glomeromycotina</taxon>
        <taxon>Glomeromycetes</taxon>
        <taxon>Diversisporales</taxon>
        <taxon>Gigasporaceae</taxon>
        <taxon>Racocetra</taxon>
    </lineage>
</organism>
<protein>
    <submittedName>
        <fullName evidence="1">14983_t:CDS:1</fullName>
    </submittedName>
</protein>
<feature type="non-terminal residue" evidence="1">
    <location>
        <position position="1"/>
    </location>
</feature>
<dbReference type="AlphaFoldDB" id="A0A9N9JFI3"/>